<organism evidence="6 7">
    <name type="scientific">Gordonia paraffinivorans NBRC 108238</name>
    <dbReference type="NCBI Taxonomy" id="1223543"/>
    <lineage>
        <taxon>Bacteria</taxon>
        <taxon>Bacillati</taxon>
        <taxon>Actinomycetota</taxon>
        <taxon>Actinomycetes</taxon>
        <taxon>Mycobacteriales</taxon>
        <taxon>Gordoniaceae</taxon>
        <taxon>Gordonia</taxon>
    </lineage>
</organism>
<evidence type="ECO:0000256" key="3">
    <source>
        <dbReference type="ARBA" id="ARBA00023163"/>
    </source>
</evidence>
<evidence type="ECO:0000256" key="4">
    <source>
        <dbReference type="PROSITE-ProRule" id="PRU00335"/>
    </source>
</evidence>
<evidence type="ECO:0000259" key="5">
    <source>
        <dbReference type="PROSITE" id="PS50977"/>
    </source>
</evidence>
<reference evidence="6 7" key="1">
    <citation type="submission" date="2013-02" db="EMBL/GenBank/DDBJ databases">
        <title>Whole genome shotgun sequence of Gordonia paraffinivorans NBRC 108238.</title>
        <authorList>
            <person name="Isaki-Nakamura S."/>
            <person name="Hosoyama A."/>
            <person name="Tsuchikane K."/>
            <person name="Ando Y."/>
            <person name="Baba S."/>
            <person name="Ohji S."/>
            <person name="Hamada M."/>
            <person name="Tamura T."/>
            <person name="Yamazoe A."/>
            <person name="Yamazaki S."/>
            <person name="Fujita N."/>
        </authorList>
    </citation>
    <scope>NUCLEOTIDE SEQUENCE [LARGE SCALE GENOMIC DNA]</scope>
    <source>
        <strain evidence="6 7">NBRC 108238</strain>
    </source>
</reference>
<evidence type="ECO:0000313" key="6">
    <source>
        <dbReference type="EMBL" id="GAC85147.1"/>
    </source>
</evidence>
<keyword evidence="3" id="KW-0804">Transcription</keyword>
<feature type="domain" description="HTH tetR-type" evidence="5">
    <location>
        <begin position="14"/>
        <end position="72"/>
    </location>
</feature>
<keyword evidence="7" id="KW-1185">Reference proteome</keyword>
<dbReference type="Pfam" id="PF00440">
    <property type="entry name" value="TetR_N"/>
    <property type="match status" value="1"/>
</dbReference>
<keyword evidence="2 4" id="KW-0238">DNA-binding</keyword>
<evidence type="ECO:0000256" key="2">
    <source>
        <dbReference type="ARBA" id="ARBA00023125"/>
    </source>
</evidence>
<accession>A0ABQ0INL7</accession>
<feature type="DNA-binding region" description="H-T-H motif" evidence="4">
    <location>
        <begin position="35"/>
        <end position="54"/>
    </location>
</feature>
<dbReference type="PANTHER" id="PTHR30055">
    <property type="entry name" value="HTH-TYPE TRANSCRIPTIONAL REGULATOR RUTR"/>
    <property type="match status" value="1"/>
</dbReference>
<name>A0ABQ0INL7_9ACTN</name>
<evidence type="ECO:0000256" key="1">
    <source>
        <dbReference type="ARBA" id="ARBA00023015"/>
    </source>
</evidence>
<comment type="caution">
    <text evidence="6">The sequence shown here is derived from an EMBL/GenBank/DDBJ whole genome shotgun (WGS) entry which is preliminary data.</text>
</comment>
<dbReference type="PANTHER" id="PTHR30055:SF234">
    <property type="entry name" value="HTH-TYPE TRANSCRIPTIONAL REGULATOR BETI"/>
    <property type="match status" value="1"/>
</dbReference>
<dbReference type="InterPro" id="IPR050109">
    <property type="entry name" value="HTH-type_TetR-like_transc_reg"/>
</dbReference>
<dbReference type="InterPro" id="IPR001647">
    <property type="entry name" value="HTH_TetR"/>
</dbReference>
<dbReference type="InterPro" id="IPR036271">
    <property type="entry name" value="Tet_transcr_reg_TetR-rel_C_sf"/>
</dbReference>
<dbReference type="RefSeq" id="WP_006901372.1">
    <property type="nucleotide sequence ID" value="NZ_BAOQ01000030.1"/>
</dbReference>
<dbReference type="SUPFAM" id="SSF48498">
    <property type="entry name" value="Tetracyclin repressor-like, C-terminal domain"/>
    <property type="match status" value="1"/>
</dbReference>
<sequence>MSGSSERAQRADAQRNVEAILAAAIRVLARDPKASVSVIAKEAGVGRVTLYGHFPNRAAVIAAAVDRALAQTTAAIDAARLDEGDPFEALARLVDASWSVTHQHGALLVAAERILPVDELSFAHAEPMAAAEAVFARGQRSGAFRDDISTGWLVTLLHSVTHGASTAVHEGGIDAEDAPRLILATMVGAVTPPGREVPVVGGQVAESVP</sequence>
<evidence type="ECO:0000313" key="7">
    <source>
        <dbReference type="Proteomes" id="UP000035021"/>
    </source>
</evidence>
<dbReference type="EMBL" id="BAOQ01000030">
    <property type="protein sequence ID" value="GAC85147.1"/>
    <property type="molecule type" value="Genomic_DNA"/>
</dbReference>
<dbReference type="InterPro" id="IPR009057">
    <property type="entry name" value="Homeodomain-like_sf"/>
</dbReference>
<dbReference type="PROSITE" id="PS50977">
    <property type="entry name" value="HTH_TETR_2"/>
    <property type="match status" value="1"/>
</dbReference>
<keyword evidence="1" id="KW-0805">Transcription regulation</keyword>
<dbReference type="Gene3D" id="1.10.357.10">
    <property type="entry name" value="Tetracycline Repressor, domain 2"/>
    <property type="match status" value="1"/>
</dbReference>
<dbReference type="SUPFAM" id="SSF46689">
    <property type="entry name" value="Homeodomain-like"/>
    <property type="match status" value="1"/>
</dbReference>
<proteinExistence type="predicted"/>
<dbReference type="Proteomes" id="UP000035021">
    <property type="component" value="Unassembled WGS sequence"/>
</dbReference>
<protein>
    <submittedName>
        <fullName evidence="6">TetR family transcriptional regulator</fullName>
    </submittedName>
</protein>
<gene>
    <name evidence="6" type="ORF">GP2_030_00380</name>
</gene>